<reference evidence="2" key="1">
    <citation type="journal article" date="2016" name="Nat. Genet.">
        <title>The genome sequences of Arachis duranensis and Arachis ipaensis, the diploid ancestors of cultivated peanut.</title>
        <authorList>
            <person name="Bertioli D.J."/>
            <person name="Cannon S.B."/>
            <person name="Froenicke L."/>
            <person name="Huang G."/>
            <person name="Farmer A.D."/>
            <person name="Cannon E.K."/>
            <person name="Liu X."/>
            <person name="Gao D."/>
            <person name="Clevenger J."/>
            <person name="Dash S."/>
            <person name="Ren L."/>
            <person name="Moretzsohn M.C."/>
            <person name="Shirasawa K."/>
            <person name="Huang W."/>
            <person name="Vidigal B."/>
            <person name="Abernathy B."/>
            <person name="Chu Y."/>
            <person name="Niederhuth C.E."/>
            <person name="Umale P."/>
            <person name="Araujo A.C."/>
            <person name="Kozik A."/>
            <person name="Kim K.D."/>
            <person name="Burow M.D."/>
            <person name="Varshney R.K."/>
            <person name="Wang X."/>
            <person name="Zhang X."/>
            <person name="Barkley N."/>
            <person name="Guimaraes P.M."/>
            <person name="Isobe S."/>
            <person name="Guo B."/>
            <person name="Liao B."/>
            <person name="Stalker H.T."/>
            <person name="Schmitz R.J."/>
            <person name="Scheffler B.E."/>
            <person name="Leal-Bertioli S.C."/>
            <person name="Xun X."/>
            <person name="Jackson S.A."/>
            <person name="Michelmore R."/>
            <person name="Ozias-Akins P."/>
        </authorList>
    </citation>
    <scope>NUCLEOTIDE SEQUENCE [LARGE SCALE GENOMIC DNA]</scope>
    <source>
        <strain evidence="2">cv. V14167</strain>
    </source>
</reference>
<evidence type="ECO:0000313" key="2">
    <source>
        <dbReference type="Proteomes" id="UP000515211"/>
    </source>
</evidence>
<organism evidence="2 3">
    <name type="scientific">Arachis duranensis</name>
    <name type="common">Wild peanut</name>
    <dbReference type="NCBI Taxonomy" id="130453"/>
    <lineage>
        <taxon>Eukaryota</taxon>
        <taxon>Viridiplantae</taxon>
        <taxon>Streptophyta</taxon>
        <taxon>Embryophyta</taxon>
        <taxon>Tracheophyta</taxon>
        <taxon>Spermatophyta</taxon>
        <taxon>Magnoliopsida</taxon>
        <taxon>eudicotyledons</taxon>
        <taxon>Gunneridae</taxon>
        <taxon>Pentapetalae</taxon>
        <taxon>rosids</taxon>
        <taxon>fabids</taxon>
        <taxon>Fabales</taxon>
        <taxon>Fabaceae</taxon>
        <taxon>Papilionoideae</taxon>
        <taxon>50 kb inversion clade</taxon>
        <taxon>dalbergioids sensu lato</taxon>
        <taxon>Dalbergieae</taxon>
        <taxon>Pterocarpus clade</taxon>
        <taxon>Arachis</taxon>
    </lineage>
</organism>
<reference evidence="3" key="2">
    <citation type="submission" date="2025-08" db="UniProtKB">
        <authorList>
            <consortium name="RefSeq"/>
        </authorList>
    </citation>
    <scope>IDENTIFICATION</scope>
    <source>
        <tissue evidence="3">Whole plant</tissue>
    </source>
</reference>
<name>A0A6P5NN69_ARADU</name>
<keyword evidence="2" id="KW-1185">Reference proteome</keyword>
<gene>
    <name evidence="3" type="primary">LOC107485497</name>
</gene>
<evidence type="ECO:0000313" key="3">
    <source>
        <dbReference type="RefSeq" id="XP_020996508.1"/>
    </source>
</evidence>
<dbReference type="Proteomes" id="UP000515211">
    <property type="component" value="Chromosome 4"/>
</dbReference>
<proteinExistence type="predicted"/>
<dbReference type="AlphaFoldDB" id="A0A6P5NN69"/>
<feature type="compositionally biased region" description="Basic and acidic residues" evidence="1">
    <location>
        <begin position="33"/>
        <end position="48"/>
    </location>
</feature>
<sequence length="159" mass="17050">MAQGRGRAIRVAVRATATELPPPFRRHRQRGSSRREETGVREEGERSEAEMVPVTSVCLCHYRPAAPRCLAGASNTVTGVLRPPEPLPELLATFVVAGKSCRRRDWNSSPLPLEVAAGLPPSQFGDCRCVGSAVPPSVRVVEIVEEASGAELLVAVISD</sequence>
<dbReference type="GeneID" id="107485497"/>
<feature type="region of interest" description="Disordered" evidence="1">
    <location>
        <begin position="15"/>
        <end position="48"/>
    </location>
</feature>
<evidence type="ECO:0000256" key="1">
    <source>
        <dbReference type="SAM" id="MobiDB-lite"/>
    </source>
</evidence>
<dbReference type="KEGG" id="adu:107485497"/>
<accession>A0A6P5NN69</accession>
<dbReference type="RefSeq" id="XP_020996508.1">
    <property type="nucleotide sequence ID" value="XM_021140849.2"/>
</dbReference>
<protein>
    <submittedName>
        <fullName evidence="3">Uncharacterized protein LOC107485497 isoform X2</fullName>
    </submittedName>
</protein>